<protein>
    <submittedName>
        <fullName evidence="2">Uncharacterized protein</fullName>
    </submittedName>
</protein>
<dbReference type="AlphaFoldDB" id="W2IV88"/>
<feature type="region of interest" description="Disordered" evidence="1">
    <location>
        <begin position="74"/>
        <end position="112"/>
    </location>
</feature>
<reference evidence="2" key="1">
    <citation type="submission" date="2013-11" db="EMBL/GenBank/DDBJ databases">
        <title>The Genome Sequence of Phytophthora parasitica CJ05E6.</title>
        <authorList>
            <consortium name="The Broad Institute Genomics Platform"/>
            <person name="Russ C."/>
            <person name="Tyler B."/>
            <person name="Panabieres F."/>
            <person name="Shan W."/>
            <person name="Tripathy S."/>
            <person name="Grunwald N."/>
            <person name="Machado M."/>
            <person name="Johnson C.S."/>
            <person name="Arredondo F."/>
            <person name="Hong C."/>
            <person name="Coffey M."/>
            <person name="Young S.K."/>
            <person name="Zeng Q."/>
            <person name="Gargeya S."/>
            <person name="Fitzgerald M."/>
            <person name="Abouelleil A."/>
            <person name="Alvarado L."/>
            <person name="Chapman S.B."/>
            <person name="Gainer-Dewar J."/>
            <person name="Goldberg J."/>
            <person name="Griggs A."/>
            <person name="Gujja S."/>
            <person name="Hansen M."/>
            <person name="Howarth C."/>
            <person name="Imamovic A."/>
            <person name="Ireland A."/>
            <person name="Larimer J."/>
            <person name="McCowan C."/>
            <person name="Murphy C."/>
            <person name="Pearson M."/>
            <person name="Poon T.W."/>
            <person name="Priest M."/>
            <person name="Roberts A."/>
            <person name="Saif S."/>
            <person name="Shea T."/>
            <person name="Sykes S."/>
            <person name="Wortman J."/>
            <person name="Nusbaum C."/>
            <person name="Birren B."/>
        </authorList>
    </citation>
    <scope>NUCLEOTIDE SEQUENCE [LARGE SCALE GENOMIC DNA]</scope>
    <source>
        <strain evidence="2">CJ05E6</strain>
    </source>
</reference>
<proteinExistence type="predicted"/>
<sequence>MRVVRVILMTEKKVVKKSDPNLLRDTRGTREETELGDGESQEVVVQDGDLDIAGSVENQEIGGLETDAITQYAQNHSPATTQDNGAEGHVSSLEPLGTVMTSSGPNGATLVI</sequence>
<accession>W2IV88</accession>
<evidence type="ECO:0000313" key="2">
    <source>
        <dbReference type="EMBL" id="ETL37303.1"/>
    </source>
</evidence>
<name>W2IV88_PHYNI</name>
<feature type="region of interest" description="Disordered" evidence="1">
    <location>
        <begin position="20"/>
        <end position="41"/>
    </location>
</feature>
<dbReference type="EMBL" id="KI673617">
    <property type="protein sequence ID" value="ETL37303.1"/>
    <property type="molecule type" value="Genomic_DNA"/>
</dbReference>
<feature type="compositionally biased region" description="Basic and acidic residues" evidence="1">
    <location>
        <begin position="20"/>
        <end position="33"/>
    </location>
</feature>
<evidence type="ECO:0000256" key="1">
    <source>
        <dbReference type="SAM" id="MobiDB-lite"/>
    </source>
</evidence>
<gene>
    <name evidence="2" type="ORF">L916_10943</name>
</gene>
<dbReference type="Proteomes" id="UP000053864">
    <property type="component" value="Unassembled WGS sequence"/>
</dbReference>
<organism evidence="2">
    <name type="scientific">Phytophthora nicotianae</name>
    <name type="common">Potato buckeye rot agent</name>
    <name type="synonym">Phytophthora parasitica</name>
    <dbReference type="NCBI Taxonomy" id="4792"/>
    <lineage>
        <taxon>Eukaryota</taxon>
        <taxon>Sar</taxon>
        <taxon>Stramenopiles</taxon>
        <taxon>Oomycota</taxon>
        <taxon>Peronosporomycetes</taxon>
        <taxon>Peronosporales</taxon>
        <taxon>Peronosporaceae</taxon>
        <taxon>Phytophthora</taxon>
    </lineage>
</organism>
<feature type="compositionally biased region" description="Polar residues" evidence="1">
    <location>
        <begin position="74"/>
        <end position="84"/>
    </location>
</feature>